<dbReference type="EMBL" id="CP039353">
    <property type="protein sequence ID" value="QCE06427.1"/>
    <property type="molecule type" value="Genomic_DNA"/>
</dbReference>
<name>A0A4D6N326_VIGUN</name>
<proteinExistence type="predicted"/>
<accession>A0A4D6N326</accession>
<protein>
    <submittedName>
        <fullName evidence="1">Uncharacterized protein</fullName>
    </submittedName>
</protein>
<gene>
    <name evidence="1" type="ORF">DEO72_LG9g1439</name>
</gene>
<organism evidence="1 2">
    <name type="scientific">Vigna unguiculata</name>
    <name type="common">Cowpea</name>
    <dbReference type="NCBI Taxonomy" id="3917"/>
    <lineage>
        <taxon>Eukaryota</taxon>
        <taxon>Viridiplantae</taxon>
        <taxon>Streptophyta</taxon>
        <taxon>Embryophyta</taxon>
        <taxon>Tracheophyta</taxon>
        <taxon>Spermatophyta</taxon>
        <taxon>Magnoliopsida</taxon>
        <taxon>eudicotyledons</taxon>
        <taxon>Gunneridae</taxon>
        <taxon>Pentapetalae</taxon>
        <taxon>rosids</taxon>
        <taxon>fabids</taxon>
        <taxon>Fabales</taxon>
        <taxon>Fabaceae</taxon>
        <taxon>Papilionoideae</taxon>
        <taxon>50 kb inversion clade</taxon>
        <taxon>NPAAA clade</taxon>
        <taxon>indigoferoid/millettioid clade</taxon>
        <taxon>Phaseoleae</taxon>
        <taxon>Vigna</taxon>
    </lineage>
</organism>
<evidence type="ECO:0000313" key="1">
    <source>
        <dbReference type="EMBL" id="QCE06427.1"/>
    </source>
</evidence>
<dbReference type="AlphaFoldDB" id="A0A4D6N326"/>
<dbReference type="Proteomes" id="UP000501690">
    <property type="component" value="Linkage Group LG9"/>
</dbReference>
<reference evidence="1 2" key="1">
    <citation type="submission" date="2019-04" db="EMBL/GenBank/DDBJ databases">
        <title>An improved genome assembly and genetic linkage map for asparagus bean, Vigna unguiculata ssp. sesquipedialis.</title>
        <authorList>
            <person name="Xia Q."/>
            <person name="Zhang R."/>
            <person name="Dong Y."/>
        </authorList>
    </citation>
    <scope>NUCLEOTIDE SEQUENCE [LARGE SCALE GENOMIC DNA]</scope>
    <source>
        <tissue evidence="1">Leaf</tissue>
    </source>
</reference>
<sequence>MWSRPPWPCLPRCSDLSSRETHTRSGSHAMSPVVALPTVIEVAAARETHTRSDSPAIFSFPPVVSPLLIRCVCLGKRLECLMLEWNGGFRLGVNGGCREKERLAHAGETLAGHLEGGFLRS</sequence>
<evidence type="ECO:0000313" key="2">
    <source>
        <dbReference type="Proteomes" id="UP000501690"/>
    </source>
</evidence>
<keyword evidence="2" id="KW-1185">Reference proteome</keyword>